<proteinExistence type="predicted"/>
<organism evidence="4 5">
    <name type="scientific">Haloarcula rubra</name>
    <dbReference type="NCBI Taxonomy" id="2487747"/>
    <lineage>
        <taxon>Archaea</taxon>
        <taxon>Methanobacteriati</taxon>
        <taxon>Methanobacteriota</taxon>
        <taxon>Stenosarchaea group</taxon>
        <taxon>Halobacteria</taxon>
        <taxon>Halobacteriales</taxon>
        <taxon>Haloarculaceae</taxon>
        <taxon>Haloarcula</taxon>
    </lineage>
</organism>
<dbReference type="InterPro" id="IPR011707">
    <property type="entry name" value="Cu-oxidase-like_N"/>
</dbReference>
<keyword evidence="1" id="KW-0479">Metal-binding</keyword>
<feature type="compositionally biased region" description="Basic and acidic residues" evidence="2">
    <location>
        <begin position="957"/>
        <end position="971"/>
    </location>
</feature>
<dbReference type="PROSITE" id="PS00080">
    <property type="entry name" value="MULTICOPPER_OXIDASE2"/>
    <property type="match status" value="1"/>
</dbReference>
<feature type="region of interest" description="Disordered" evidence="2">
    <location>
        <begin position="109"/>
        <end position="137"/>
    </location>
</feature>
<reference evidence="4 5" key="1">
    <citation type="submission" date="2021-06" db="EMBL/GenBank/DDBJ databases">
        <title>Halomicroarcula sp. a new haloarchaeum isolated from saline soil.</title>
        <authorList>
            <person name="Duran-Viseras A."/>
            <person name="Sanchez-Porro C."/>
            <person name="Ventosa A."/>
        </authorList>
    </citation>
    <scope>NUCLEOTIDE SEQUENCE [LARGE SCALE GENOMIC DNA]</scope>
    <source>
        <strain evidence="4 5">F13</strain>
    </source>
</reference>
<protein>
    <submittedName>
        <fullName evidence="4">Multicopper oxidase domain-containing protein</fullName>
    </submittedName>
</protein>
<accession>A0AAW4PMA6</accession>
<gene>
    <name evidence="4" type="ORF">EGH21_04390</name>
</gene>
<feature type="region of interest" description="Disordered" evidence="2">
    <location>
        <begin position="33"/>
        <end position="57"/>
    </location>
</feature>
<feature type="compositionally biased region" description="Polar residues" evidence="2">
    <location>
        <begin position="44"/>
        <end position="57"/>
    </location>
</feature>
<evidence type="ECO:0000259" key="3">
    <source>
        <dbReference type="Pfam" id="PF07732"/>
    </source>
</evidence>
<feature type="domain" description="Plastocyanin-like" evidence="3">
    <location>
        <begin position="617"/>
        <end position="709"/>
    </location>
</feature>
<dbReference type="Gene3D" id="2.130.10.130">
    <property type="entry name" value="Integrin alpha, N-terminal"/>
    <property type="match status" value="1"/>
</dbReference>
<name>A0AAW4PMA6_9EURY</name>
<evidence type="ECO:0000256" key="1">
    <source>
        <dbReference type="ARBA" id="ARBA00022723"/>
    </source>
</evidence>
<evidence type="ECO:0000256" key="2">
    <source>
        <dbReference type="SAM" id="MobiDB-lite"/>
    </source>
</evidence>
<feature type="region of interest" description="Disordered" evidence="2">
    <location>
        <begin position="957"/>
        <end position="994"/>
    </location>
</feature>
<dbReference type="PANTHER" id="PTHR11709:SF486">
    <property type="entry name" value="MULTICOPPER OXIDASE"/>
    <property type="match status" value="1"/>
</dbReference>
<feature type="compositionally biased region" description="Low complexity" evidence="2">
    <location>
        <begin position="1543"/>
        <end position="1558"/>
    </location>
</feature>
<comment type="caution">
    <text evidence="4">The sequence shown here is derived from an EMBL/GenBank/DDBJ whole genome shotgun (WGS) entry which is preliminary data.</text>
</comment>
<evidence type="ECO:0000313" key="4">
    <source>
        <dbReference type="EMBL" id="MBX0322270.1"/>
    </source>
</evidence>
<dbReference type="RefSeq" id="WP_220617234.1">
    <property type="nucleotide sequence ID" value="NZ_RKLR01000001.1"/>
</dbReference>
<dbReference type="GO" id="GO:0005507">
    <property type="term" value="F:copper ion binding"/>
    <property type="evidence" value="ECO:0007669"/>
    <property type="project" value="InterPro"/>
</dbReference>
<feature type="region of interest" description="Disordered" evidence="2">
    <location>
        <begin position="1060"/>
        <end position="1079"/>
    </location>
</feature>
<dbReference type="InterPro" id="IPR002355">
    <property type="entry name" value="Cu_oxidase_Cu_BS"/>
</dbReference>
<feature type="region of interest" description="Disordered" evidence="2">
    <location>
        <begin position="1529"/>
        <end position="1558"/>
    </location>
</feature>
<dbReference type="SUPFAM" id="SSF49503">
    <property type="entry name" value="Cupredoxins"/>
    <property type="match status" value="5"/>
</dbReference>
<dbReference type="GO" id="GO:0016491">
    <property type="term" value="F:oxidoreductase activity"/>
    <property type="evidence" value="ECO:0007669"/>
    <property type="project" value="TreeGrafter"/>
</dbReference>
<keyword evidence="5" id="KW-1185">Reference proteome</keyword>
<evidence type="ECO:0000313" key="5">
    <source>
        <dbReference type="Proteomes" id="UP001430377"/>
    </source>
</evidence>
<dbReference type="InterPro" id="IPR045087">
    <property type="entry name" value="Cu-oxidase_fam"/>
</dbReference>
<dbReference type="InterPro" id="IPR028994">
    <property type="entry name" value="Integrin_alpha_N"/>
</dbReference>
<dbReference type="EMBL" id="RKLR01000001">
    <property type="protein sequence ID" value="MBX0322270.1"/>
    <property type="molecule type" value="Genomic_DNA"/>
</dbReference>
<feature type="domain" description="Plastocyanin-like" evidence="3">
    <location>
        <begin position="148"/>
        <end position="249"/>
    </location>
</feature>
<dbReference type="Proteomes" id="UP001430377">
    <property type="component" value="Unassembled WGS sequence"/>
</dbReference>
<feature type="compositionally biased region" description="Basic and acidic residues" evidence="2">
    <location>
        <begin position="1066"/>
        <end position="1079"/>
    </location>
</feature>
<dbReference type="InterPro" id="IPR008972">
    <property type="entry name" value="Cupredoxin"/>
</dbReference>
<dbReference type="Gene3D" id="2.60.40.420">
    <property type="entry name" value="Cupredoxins - blue copper proteins"/>
    <property type="match status" value="4"/>
</dbReference>
<feature type="region of interest" description="Disordered" evidence="2">
    <location>
        <begin position="493"/>
        <end position="516"/>
    </location>
</feature>
<sequence>MSSNSDDTDTPTDVAPVERRTFVQGLGVLPLSTTLFDGDDDSQTARSQNRPNGGRTRQFTVHAVEVDIFYNRFGLHQPNGVMYVLEENLDAVRAASGVAPDDGFSLVDEETETTQTDSNSGQGRGRGPPDDDADGDEVDTSVIEPLVIRANEGDTIQIRFVNHLDRHASMHQTALPYNVRTSDGMAVGLNPDTTAPPGDTVQYRWEATHTGTHFFYDGANQAVDSADEPPQEANLLSRGLFGAIVVEPEGATWTDPETGGELRSGTRAVIHDPDGLGTTYREFVPFYHTPEGMKPEVFWPDSDEPQTIHAINYRADPLGQRDDEFYNSWTNGDPGGGDNVFETYKGDPVKYTFVGASLEENHVHHLHQSRWKEVPRTASDTIDAQTIGLGDTYDAYLVAGHGPGTLRPGTSFEDAFEVGAGYVHQSAGDVLFHCHLFPHYAEGMWAIMRIHDEVQPDLVPLPNSSGLVGPDDDTPGYPEFVADAIRDVYDLGPDESPIGNLPPKPPLSSVDNPRQPTDVEEQVFGPAEDIVPGAPYADPCTSPEPERIVEYTIVVTRPGNENGIVYNDSGDYDPEALVYVLDRVQIKDPDGTVQETIDVDDADLLRNGDLNPEPLFVRANVGDCVEVRLQNELEEGFPTSVHPHFVGFDQLGSESVTTGFNYEQSTDPGDTMQYRWYADEEGAIFFHDHIIGVSEGMHGLFCGLIVEPKGSEWLDPYSGDPLYSGAQAIIDPPESEAFREQALHYHDFAQLRDGDTGEFVNPDEEHNQNAGTMAINYRNSPFYHRDDEDPAYVHSSKTHGDPETPVLEAYAGDPLRLRLFQGSYEEQHNFGLQGLQFDPEGFAQQDSVSQVIGTSEAFTFRVSSSETDPGFDHITNPDGLPVRDYRYGSNTIDDMWTGMWGLARVWDAQVDHLQTLPGQDAPSESISEAQLEAMGHPAPFADFDWAAEGQRAKLRYASDDDRAFPPDRDARQNGSIGEIPPAPDDAGDPCPDDAPVRSFDVTAFQVDIPYNDYGDHDEYGVVFALDRYVDEIKNGERPVEPLTLHANDGDCIEINLTNDLPEDPNDDHPHPKMRVSQDWDRSERISLHPLLLDYDVNGSNGSTVGFNYDTTVDRGETVTYRWFASGEVGTSILWDMADIRSTRHHGAFGQLVIEPRDSVTLDNRTGEVSVTSAASMIDTGNGEPDFRENALIFADGQFILNRDDPDDCVVPPGPDIENPDAPCTQLGDTEDQGYGGVNYRSEPFVRRFENNDAQHLVYSSRVHGDPNTPIWKALTDDPVRFRVASGADKARAVAFHLADHQWQRFQGVDESPVIGVDGQLSPGKAETFSLLGGAGGLGSGSGNGDYIYQETKQRRRLEAGLWGIFRVRQQPDRFPDEAIQPLPDRAGNVPLSGRPGYVVQVGDVTGTGQQDVVVGVPESEIGAVNAGAVYVFTDTNPSEVTNLADATLQLLGTTTGERVGSVVRLQPRQGESASDIVVETDSGSEFVVAGGESLRDLVDSPPGSDVAEFVRRTTNTRVEAVAAFADVATPMDGDTTGNGSGNGNETTTDGQGGTQTDS</sequence>
<dbReference type="PANTHER" id="PTHR11709">
    <property type="entry name" value="MULTI-COPPER OXIDASE"/>
    <property type="match status" value="1"/>
</dbReference>
<dbReference type="Pfam" id="PF07732">
    <property type="entry name" value="Cu-oxidase_3"/>
    <property type="match status" value="2"/>
</dbReference>